<feature type="domain" description="Xylose isomerase-like TIM barrel" evidence="1">
    <location>
        <begin position="22"/>
        <end position="190"/>
    </location>
</feature>
<name>A0A7W4K932_9PROT</name>
<dbReference type="InterPro" id="IPR013022">
    <property type="entry name" value="Xyl_isomerase-like_TIM-brl"/>
</dbReference>
<dbReference type="Pfam" id="PF01261">
    <property type="entry name" value="AP_endonuc_2"/>
    <property type="match status" value="1"/>
</dbReference>
<dbReference type="SUPFAM" id="SSF51658">
    <property type="entry name" value="Xylose isomerase-like"/>
    <property type="match status" value="1"/>
</dbReference>
<accession>A0A7W4K932</accession>
<sequence length="282" mass="31396">MRLDLFRTLWGYDRPWAEAIVELRAAGFDGIEARVPATAADARARGRLLRDEGVPYIATILTGPGILPDQGAGIDAHLDDLRRKLDLAAPLAPRFVNILGGNDRWGVAQQVDFIGRAQDLCRAAGLAGCFETHRARILAGPWLTLEVIRQHPDMLLTTDISHWVVVSERLLDDPMDDLSDFVARVHHVQARVGYDQGPQVPHPADPAHARDLAFHQAHWRDVWRSQAARGYGVTTMTPEFGPDGYLHRQPFTGTPVADLWGLNVWMGRAQRAQFARFLAGDR</sequence>
<keyword evidence="3" id="KW-1185">Reference proteome</keyword>
<dbReference type="AlphaFoldDB" id="A0A7W4K932"/>
<keyword evidence="2" id="KW-0413">Isomerase</keyword>
<proteinExistence type="predicted"/>
<dbReference type="EMBL" id="JABEQM010000011">
    <property type="protein sequence ID" value="MBB2202619.1"/>
    <property type="molecule type" value="Genomic_DNA"/>
</dbReference>
<dbReference type="GO" id="GO:0016853">
    <property type="term" value="F:isomerase activity"/>
    <property type="evidence" value="ECO:0007669"/>
    <property type="project" value="UniProtKB-KW"/>
</dbReference>
<evidence type="ECO:0000313" key="3">
    <source>
        <dbReference type="Proteomes" id="UP000578030"/>
    </source>
</evidence>
<dbReference type="Proteomes" id="UP000578030">
    <property type="component" value="Unassembled WGS sequence"/>
</dbReference>
<comment type="caution">
    <text evidence="2">The sequence shown here is derived from an EMBL/GenBank/DDBJ whole genome shotgun (WGS) entry which is preliminary data.</text>
</comment>
<evidence type="ECO:0000259" key="1">
    <source>
        <dbReference type="Pfam" id="PF01261"/>
    </source>
</evidence>
<dbReference type="InterPro" id="IPR036237">
    <property type="entry name" value="Xyl_isomerase-like_sf"/>
</dbReference>
<gene>
    <name evidence="2" type="ORF">HLH28_13745</name>
</gene>
<dbReference type="Gene3D" id="3.20.20.150">
    <property type="entry name" value="Divalent-metal-dependent TIM barrel enzymes"/>
    <property type="match status" value="1"/>
</dbReference>
<evidence type="ECO:0000313" key="2">
    <source>
        <dbReference type="EMBL" id="MBB2202619.1"/>
    </source>
</evidence>
<reference evidence="2 3" key="1">
    <citation type="submission" date="2020-04" db="EMBL/GenBank/DDBJ databases">
        <title>Description of novel Gluconacetobacter.</title>
        <authorList>
            <person name="Sombolestani A."/>
        </authorList>
    </citation>
    <scope>NUCLEOTIDE SEQUENCE [LARGE SCALE GENOMIC DNA]</scope>
    <source>
        <strain evidence="2 3">LMG 27802</strain>
    </source>
</reference>
<organism evidence="2 3">
    <name type="scientific">Gluconacetobacter tumulisoli</name>
    <dbReference type="NCBI Taxonomy" id="1286189"/>
    <lineage>
        <taxon>Bacteria</taxon>
        <taxon>Pseudomonadati</taxon>
        <taxon>Pseudomonadota</taxon>
        <taxon>Alphaproteobacteria</taxon>
        <taxon>Acetobacterales</taxon>
        <taxon>Acetobacteraceae</taxon>
        <taxon>Gluconacetobacter</taxon>
    </lineage>
</organism>
<protein>
    <submittedName>
        <fullName evidence="2">Sugar phosphate isomerase/epimerase</fullName>
    </submittedName>
</protein>